<gene>
    <name evidence="8" type="ORF">EH165_04590</name>
</gene>
<reference evidence="8 9" key="1">
    <citation type="submission" date="2018-11" db="EMBL/GenBank/DDBJ databases">
        <authorList>
            <person name="Da X."/>
        </authorList>
    </citation>
    <scope>NUCLEOTIDE SEQUENCE [LARGE SCALE GENOMIC DNA]</scope>
    <source>
        <strain evidence="8 9">S14-144</strain>
    </source>
</reference>
<dbReference type="PANTHER" id="PTHR10434">
    <property type="entry name" value="1-ACYL-SN-GLYCEROL-3-PHOSPHATE ACYLTRANSFERASE"/>
    <property type="match status" value="1"/>
</dbReference>
<evidence type="ECO:0000256" key="3">
    <source>
        <dbReference type="ARBA" id="ARBA00022679"/>
    </source>
</evidence>
<dbReference type="KEGG" id="nak:EH165_04590"/>
<dbReference type="GO" id="GO:0003841">
    <property type="term" value="F:1-acylglycerol-3-phosphate O-acyltransferase activity"/>
    <property type="evidence" value="ECO:0007669"/>
    <property type="project" value="TreeGrafter"/>
</dbReference>
<evidence type="ECO:0000256" key="2">
    <source>
        <dbReference type="ARBA" id="ARBA00022516"/>
    </source>
</evidence>
<dbReference type="SUPFAM" id="SSF69593">
    <property type="entry name" value="Glycerol-3-phosphate (1)-acyltransferase"/>
    <property type="match status" value="1"/>
</dbReference>
<keyword evidence="6" id="KW-0472">Membrane</keyword>
<dbReference type="EMBL" id="CP034170">
    <property type="protein sequence ID" value="AZI57545.1"/>
    <property type="molecule type" value="Genomic_DNA"/>
</dbReference>
<dbReference type="OrthoDB" id="5184723at2"/>
<keyword evidence="9" id="KW-1185">Reference proteome</keyword>
<name>A0A3G8ZL29_9ACTN</name>
<evidence type="ECO:0000259" key="7">
    <source>
        <dbReference type="SMART" id="SM00563"/>
    </source>
</evidence>
<dbReference type="Proteomes" id="UP000268084">
    <property type="component" value="Chromosome"/>
</dbReference>
<evidence type="ECO:0000256" key="4">
    <source>
        <dbReference type="ARBA" id="ARBA00023098"/>
    </source>
</evidence>
<evidence type="ECO:0000256" key="1">
    <source>
        <dbReference type="ARBA" id="ARBA00005189"/>
    </source>
</evidence>
<dbReference type="GO" id="GO:0006654">
    <property type="term" value="P:phosphatidic acid biosynthetic process"/>
    <property type="evidence" value="ECO:0007669"/>
    <property type="project" value="TreeGrafter"/>
</dbReference>
<keyword evidence="5 8" id="KW-0012">Acyltransferase</keyword>
<dbReference type="CDD" id="cd07989">
    <property type="entry name" value="LPLAT_AGPAT-like"/>
    <property type="match status" value="1"/>
</dbReference>
<sequence>MKTHAASSAIWPTRRMSCAGSTTHLPTCISRCAAGDFVRASTPRALFRIVRAAVAVAISILLVGARTGWRGHGRRARESAALRSIAARMLRALGISVQSIGAPRSGPSLVVANHQSWLDILVLSAAAPMVPVAKSEVGNWPVIGWLARKCGTLFVRRSCWRDLPSVVAQMTLAMRQGHRVQIFPEATTRCGGAVDEFYRSAFQAAIDAAVVVQPVALQYRQGHQSTTAAAFVGEMNVMASVRRVLTCRQLTVTVNWLPAIPAIAGTGVAAVDRRRLCELAFNAVARALNQDVIYRQQAHRPRNITSADSITNPGAIAATSAVLADGSTSA</sequence>
<feature type="domain" description="Phospholipid/glycerol acyltransferase" evidence="7">
    <location>
        <begin position="108"/>
        <end position="220"/>
    </location>
</feature>
<dbReference type="InterPro" id="IPR002123">
    <property type="entry name" value="Plipid/glycerol_acylTrfase"/>
</dbReference>
<protein>
    <submittedName>
        <fullName evidence="8">1-acyl-sn-glycerol-3-phosphate acyltransferase</fullName>
    </submittedName>
</protein>
<keyword evidence="6" id="KW-0812">Transmembrane</keyword>
<proteinExistence type="predicted"/>
<dbReference type="AlphaFoldDB" id="A0A3G8ZL29"/>
<evidence type="ECO:0000313" key="9">
    <source>
        <dbReference type="Proteomes" id="UP000268084"/>
    </source>
</evidence>
<keyword evidence="3 8" id="KW-0808">Transferase</keyword>
<evidence type="ECO:0000256" key="6">
    <source>
        <dbReference type="SAM" id="Phobius"/>
    </source>
</evidence>
<dbReference type="SMART" id="SM00563">
    <property type="entry name" value="PlsC"/>
    <property type="match status" value="1"/>
</dbReference>
<keyword evidence="6" id="KW-1133">Transmembrane helix</keyword>
<feature type="transmembrane region" description="Helical" evidence="6">
    <location>
        <begin position="45"/>
        <end position="65"/>
    </location>
</feature>
<keyword evidence="4" id="KW-0443">Lipid metabolism</keyword>
<reference evidence="8 9" key="2">
    <citation type="submission" date="2018-12" db="EMBL/GenBank/DDBJ databases">
        <title>Nakamurella antarcticus sp. nov., isolated from Antarctica South Shetland Islands soil.</title>
        <authorList>
            <person name="Peng F."/>
        </authorList>
    </citation>
    <scope>NUCLEOTIDE SEQUENCE [LARGE SCALE GENOMIC DNA]</scope>
    <source>
        <strain evidence="8 9">S14-144</strain>
    </source>
</reference>
<organism evidence="8 9">
    <name type="scientific">Nakamurella antarctica</name>
    <dbReference type="NCBI Taxonomy" id="1902245"/>
    <lineage>
        <taxon>Bacteria</taxon>
        <taxon>Bacillati</taxon>
        <taxon>Actinomycetota</taxon>
        <taxon>Actinomycetes</taxon>
        <taxon>Nakamurellales</taxon>
        <taxon>Nakamurellaceae</taxon>
        <taxon>Nakamurella</taxon>
    </lineage>
</organism>
<evidence type="ECO:0000256" key="5">
    <source>
        <dbReference type="ARBA" id="ARBA00023315"/>
    </source>
</evidence>
<keyword evidence="2" id="KW-0444">Lipid biosynthesis</keyword>
<dbReference type="PANTHER" id="PTHR10434:SF64">
    <property type="entry name" value="1-ACYL-SN-GLYCEROL-3-PHOSPHATE ACYLTRANSFERASE-RELATED"/>
    <property type="match status" value="1"/>
</dbReference>
<accession>A0A3G8ZL29</accession>
<dbReference type="Pfam" id="PF01553">
    <property type="entry name" value="Acyltransferase"/>
    <property type="match status" value="1"/>
</dbReference>
<comment type="pathway">
    <text evidence="1">Lipid metabolism.</text>
</comment>
<evidence type="ECO:0000313" key="8">
    <source>
        <dbReference type="EMBL" id="AZI57545.1"/>
    </source>
</evidence>